<dbReference type="SUPFAM" id="SSF50129">
    <property type="entry name" value="GroES-like"/>
    <property type="match status" value="1"/>
</dbReference>
<dbReference type="PANTHER" id="PTHR43677:SF3">
    <property type="entry name" value="PROSTAGLANDIN REDUCTASE 3"/>
    <property type="match status" value="1"/>
</dbReference>
<dbReference type="Gene3D" id="3.90.180.10">
    <property type="entry name" value="Medium-chain alcohol dehydrogenases, catalytic domain"/>
    <property type="match status" value="1"/>
</dbReference>
<dbReference type="InterPro" id="IPR020843">
    <property type="entry name" value="ER"/>
</dbReference>
<organism evidence="2 3">
    <name type="scientific">Streptomyces xanthii</name>
    <dbReference type="NCBI Taxonomy" id="2768069"/>
    <lineage>
        <taxon>Bacteria</taxon>
        <taxon>Bacillati</taxon>
        <taxon>Actinomycetota</taxon>
        <taxon>Actinomycetes</taxon>
        <taxon>Kitasatosporales</taxon>
        <taxon>Streptomycetaceae</taxon>
        <taxon>Streptomyces</taxon>
    </lineage>
</organism>
<proteinExistence type="predicted"/>
<reference evidence="2 3" key="1">
    <citation type="submission" date="2020-09" db="EMBL/GenBank/DDBJ databases">
        <title>A novel species.</title>
        <authorList>
            <person name="Gao J."/>
        </authorList>
    </citation>
    <scope>NUCLEOTIDE SEQUENCE [LARGE SCALE GENOMIC DNA]</scope>
    <source>
        <strain evidence="2 3">CRXT-Y-14</strain>
    </source>
</reference>
<dbReference type="SMART" id="SM00829">
    <property type="entry name" value="PKS_ER"/>
    <property type="match status" value="1"/>
</dbReference>
<keyword evidence="3" id="KW-1185">Reference proteome</keyword>
<name>A0A7H1B421_9ACTN</name>
<dbReference type="InterPro" id="IPR011032">
    <property type="entry name" value="GroES-like_sf"/>
</dbReference>
<feature type="domain" description="Enoyl reductase (ER)" evidence="1">
    <location>
        <begin position="18"/>
        <end position="338"/>
    </location>
</feature>
<dbReference type="Proteomes" id="UP000516428">
    <property type="component" value="Chromosome"/>
</dbReference>
<gene>
    <name evidence="2" type="ORF">IAG42_07400</name>
</gene>
<dbReference type="PANTHER" id="PTHR43677">
    <property type="entry name" value="SHORT-CHAIN DEHYDROGENASE/REDUCTASE"/>
    <property type="match status" value="1"/>
</dbReference>
<dbReference type="AlphaFoldDB" id="A0A7H1B421"/>
<dbReference type="EMBL" id="CP061281">
    <property type="protein sequence ID" value="QNS03476.1"/>
    <property type="molecule type" value="Genomic_DNA"/>
</dbReference>
<evidence type="ECO:0000313" key="3">
    <source>
        <dbReference type="Proteomes" id="UP000516428"/>
    </source>
</evidence>
<protein>
    <submittedName>
        <fullName evidence="2">NADP-dependent oxidoreductase</fullName>
    </submittedName>
</protein>
<dbReference type="InterPro" id="IPR013149">
    <property type="entry name" value="ADH-like_C"/>
</dbReference>
<dbReference type="PROSITE" id="PS01162">
    <property type="entry name" value="QOR_ZETA_CRYSTAL"/>
    <property type="match status" value="1"/>
</dbReference>
<evidence type="ECO:0000259" key="1">
    <source>
        <dbReference type="SMART" id="SM00829"/>
    </source>
</evidence>
<evidence type="ECO:0000313" key="2">
    <source>
        <dbReference type="EMBL" id="QNS03476.1"/>
    </source>
</evidence>
<dbReference type="Gene3D" id="3.40.50.720">
    <property type="entry name" value="NAD(P)-binding Rossmann-like Domain"/>
    <property type="match status" value="1"/>
</dbReference>
<dbReference type="GO" id="GO:0008270">
    <property type="term" value="F:zinc ion binding"/>
    <property type="evidence" value="ECO:0007669"/>
    <property type="project" value="InterPro"/>
</dbReference>
<dbReference type="Pfam" id="PF00107">
    <property type="entry name" value="ADH_zinc_N"/>
    <property type="match status" value="1"/>
</dbReference>
<dbReference type="CDD" id="cd05288">
    <property type="entry name" value="PGDH"/>
    <property type="match status" value="1"/>
</dbReference>
<dbReference type="InterPro" id="IPR051397">
    <property type="entry name" value="Zn-ADH-like_protein"/>
</dbReference>
<dbReference type="SUPFAM" id="SSF51735">
    <property type="entry name" value="NAD(P)-binding Rossmann-fold domains"/>
    <property type="match status" value="1"/>
</dbReference>
<dbReference type="RefSeq" id="WP_188336230.1">
    <property type="nucleotide sequence ID" value="NZ_CP061281.1"/>
</dbReference>
<dbReference type="InterPro" id="IPR041694">
    <property type="entry name" value="ADH_N_2"/>
</dbReference>
<accession>A0A7H1B421</accession>
<dbReference type="InterPro" id="IPR002364">
    <property type="entry name" value="Quin_OxRdtase/zeta-crystal_CS"/>
</dbReference>
<dbReference type="InterPro" id="IPR036291">
    <property type="entry name" value="NAD(P)-bd_dom_sf"/>
</dbReference>
<sequence>MSAPSLGREVHLVSNPAGLPAPEHFPVAEAPVPRPGAGQLLVCNRKFLVFAGLRTLISREADGFQVPPLKPGEPLFGPALGEVVAVGPGTAGVPVGTLVTHLLGWREYAVVDADAVRVVPEDHPDPVALLSTASAAYGALTRLTRLRAGETVLVTGAAGGVGSLAGQVARLLGAGRVVGTTRSPGKAERLRRELGYDAVVVRGDGPLADALTEAAPDGYDVIIDNVGGEQLTAALEAARPGARVGLVGALSGQFDPTLAGGTAPASIDTFRVVKLAVTLAGYQDAEHPGVEEEWRERLTHWLRTGELVHPHVTLPGIDRAPGALQELHQGRHFGTLVVEI</sequence>
<dbReference type="KEGG" id="sxn:IAG42_07400"/>
<dbReference type="GO" id="GO:0016491">
    <property type="term" value="F:oxidoreductase activity"/>
    <property type="evidence" value="ECO:0007669"/>
    <property type="project" value="InterPro"/>
</dbReference>
<dbReference type="Pfam" id="PF16884">
    <property type="entry name" value="ADH_N_2"/>
    <property type="match status" value="1"/>
</dbReference>